<name>A0A9N7USN8_PLEPL</name>
<protein>
    <submittedName>
        <fullName evidence="1">Uncharacterized protein</fullName>
    </submittedName>
</protein>
<gene>
    <name evidence="1" type="ORF">PLEPLA_LOCUS26292</name>
</gene>
<keyword evidence="2" id="KW-1185">Reference proteome</keyword>
<organism evidence="1 2">
    <name type="scientific">Pleuronectes platessa</name>
    <name type="common">European plaice</name>
    <dbReference type="NCBI Taxonomy" id="8262"/>
    <lineage>
        <taxon>Eukaryota</taxon>
        <taxon>Metazoa</taxon>
        <taxon>Chordata</taxon>
        <taxon>Craniata</taxon>
        <taxon>Vertebrata</taxon>
        <taxon>Euteleostomi</taxon>
        <taxon>Actinopterygii</taxon>
        <taxon>Neopterygii</taxon>
        <taxon>Teleostei</taxon>
        <taxon>Neoteleostei</taxon>
        <taxon>Acanthomorphata</taxon>
        <taxon>Carangaria</taxon>
        <taxon>Pleuronectiformes</taxon>
        <taxon>Pleuronectoidei</taxon>
        <taxon>Pleuronectidae</taxon>
        <taxon>Pleuronectes</taxon>
    </lineage>
</organism>
<dbReference type="AlphaFoldDB" id="A0A9N7USN8"/>
<dbReference type="Gene3D" id="3.30.250.20">
    <property type="entry name" value="L1 transposable element, C-terminal domain"/>
    <property type="match status" value="1"/>
</dbReference>
<sequence>MRAARTKGKVLCGGQEVMFFPYLSAGLHRQTRRFDGVKQRVRSLNIRYGIVYPAKLRQTINGQTLPLSWQQLMTQIENWMFLPLMDLEKDSTQPHLRGICLDHKLLTEVGSHEDWF</sequence>
<comment type="caution">
    <text evidence="1">The sequence shown here is derived from an EMBL/GenBank/DDBJ whole genome shotgun (WGS) entry which is preliminary data.</text>
</comment>
<evidence type="ECO:0000313" key="1">
    <source>
        <dbReference type="EMBL" id="CAB1438352.1"/>
    </source>
</evidence>
<dbReference type="EMBL" id="CADEAL010002144">
    <property type="protein sequence ID" value="CAB1438352.1"/>
    <property type="molecule type" value="Genomic_DNA"/>
</dbReference>
<reference evidence="1" key="1">
    <citation type="submission" date="2020-03" db="EMBL/GenBank/DDBJ databases">
        <authorList>
            <person name="Weist P."/>
        </authorList>
    </citation>
    <scope>NUCLEOTIDE SEQUENCE</scope>
</reference>
<evidence type="ECO:0000313" key="2">
    <source>
        <dbReference type="Proteomes" id="UP001153269"/>
    </source>
</evidence>
<proteinExistence type="predicted"/>
<dbReference type="InterPro" id="IPR042566">
    <property type="entry name" value="L1_C"/>
</dbReference>
<dbReference type="Proteomes" id="UP001153269">
    <property type="component" value="Unassembled WGS sequence"/>
</dbReference>
<accession>A0A9N7USN8</accession>